<dbReference type="Gene3D" id="3.40.50.300">
    <property type="entry name" value="P-loop containing nucleotide triphosphate hydrolases"/>
    <property type="match status" value="1"/>
</dbReference>
<dbReference type="GO" id="GO:0048312">
    <property type="term" value="P:intracellular distribution of mitochondria"/>
    <property type="evidence" value="ECO:0007669"/>
    <property type="project" value="TreeGrafter"/>
</dbReference>
<dbReference type="InterPro" id="IPR030381">
    <property type="entry name" value="G_DYNAMIN_dom"/>
</dbReference>
<evidence type="ECO:0000259" key="5">
    <source>
        <dbReference type="PROSITE" id="PS51718"/>
    </source>
</evidence>
<dbReference type="GO" id="GO:0016020">
    <property type="term" value="C:membrane"/>
    <property type="evidence" value="ECO:0007669"/>
    <property type="project" value="TreeGrafter"/>
</dbReference>
<dbReference type="GO" id="GO:0003924">
    <property type="term" value="F:GTPase activity"/>
    <property type="evidence" value="ECO:0007669"/>
    <property type="project" value="InterPro"/>
</dbReference>
<evidence type="ECO:0000256" key="3">
    <source>
        <dbReference type="SAM" id="MobiDB-lite"/>
    </source>
</evidence>
<dbReference type="PANTHER" id="PTHR11566:SF21">
    <property type="entry name" value="DYNAMIN RELATED PROTEIN 1, ISOFORM A"/>
    <property type="match status" value="1"/>
</dbReference>
<keyword evidence="2" id="KW-0342">GTP-binding</keyword>
<dbReference type="GO" id="GO:0005874">
    <property type="term" value="C:microtubule"/>
    <property type="evidence" value="ECO:0007669"/>
    <property type="project" value="TreeGrafter"/>
</dbReference>
<dbReference type="InterPro" id="IPR045063">
    <property type="entry name" value="Dynamin_N"/>
</dbReference>
<evidence type="ECO:0000313" key="7">
    <source>
        <dbReference type="Proteomes" id="UP000192596"/>
    </source>
</evidence>
<dbReference type="InterPro" id="IPR001401">
    <property type="entry name" value="Dynamin_GTPase"/>
</dbReference>
<dbReference type="OrthoDB" id="415706at2759"/>
<gene>
    <name evidence="6" type="ORF">B0A48_18496</name>
</gene>
<feature type="region of interest" description="Disordered" evidence="3">
    <location>
        <begin position="715"/>
        <end position="768"/>
    </location>
</feature>
<dbReference type="PRINTS" id="PR00195">
    <property type="entry name" value="DYNAMIN"/>
</dbReference>
<feature type="domain" description="Dynamin-type G" evidence="5">
    <location>
        <begin position="29"/>
        <end position="313"/>
    </location>
</feature>
<dbReference type="InterPro" id="IPR027417">
    <property type="entry name" value="P-loop_NTPase"/>
</dbReference>
<name>A0A1V8S9M8_9PEZI</name>
<dbReference type="InParanoid" id="A0A1V8S9M8"/>
<dbReference type="GO" id="GO:0000266">
    <property type="term" value="P:mitochondrial fission"/>
    <property type="evidence" value="ECO:0007669"/>
    <property type="project" value="TreeGrafter"/>
</dbReference>
<comment type="caution">
    <text evidence="6">The sequence shown here is derived from an EMBL/GenBank/DDBJ whole genome shotgun (WGS) entry which is preliminary data.</text>
</comment>
<accession>A0A1V8S9M8</accession>
<dbReference type="PROSITE" id="PS51718">
    <property type="entry name" value="G_DYNAMIN_2"/>
    <property type="match status" value="1"/>
</dbReference>
<feature type="domain" description="GED" evidence="4">
    <location>
        <begin position="609"/>
        <end position="703"/>
    </location>
</feature>
<protein>
    <recommendedName>
        <fullName evidence="8">GED domain-containing protein</fullName>
    </recommendedName>
</protein>
<feature type="compositionally biased region" description="Basic and acidic residues" evidence="3">
    <location>
        <begin position="721"/>
        <end position="734"/>
    </location>
</feature>
<dbReference type="PROSITE" id="PS51388">
    <property type="entry name" value="GED"/>
    <property type="match status" value="1"/>
</dbReference>
<organism evidence="6 7">
    <name type="scientific">Cryoendolithus antarcticus</name>
    <dbReference type="NCBI Taxonomy" id="1507870"/>
    <lineage>
        <taxon>Eukaryota</taxon>
        <taxon>Fungi</taxon>
        <taxon>Dikarya</taxon>
        <taxon>Ascomycota</taxon>
        <taxon>Pezizomycotina</taxon>
        <taxon>Dothideomycetes</taxon>
        <taxon>Dothideomycetidae</taxon>
        <taxon>Cladosporiales</taxon>
        <taxon>Cladosporiaceae</taxon>
        <taxon>Cryoendolithus</taxon>
    </lineage>
</organism>
<evidence type="ECO:0000259" key="4">
    <source>
        <dbReference type="PROSITE" id="PS51388"/>
    </source>
</evidence>
<evidence type="ECO:0000256" key="2">
    <source>
        <dbReference type="ARBA" id="ARBA00023134"/>
    </source>
</evidence>
<dbReference type="Proteomes" id="UP000192596">
    <property type="component" value="Unassembled WGS sequence"/>
</dbReference>
<dbReference type="PANTHER" id="PTHR11566">
    <property type="entry name" value="DYNAMIN"/>
    <property type="match status" value="1"/>
</dbReference>
<dbReference type="AlphaFoldDB" id="A0A1V8S9M8"/>
<evidence type="ECO:0000313" key="6">
    <source>
        <dbReference type="EMBL" id="OQN95561.1"/>
    </source>
</evidence>
<reference evidence="7" key="1">
    <citation type="submission" date="2017-03" db="EMBL/GenBank/DDBJ databases">
        <title>Genomes of endolithic fungi from Antarctica.</title>
        <authorList>
            <person name="Coleine C."/>
            <person name="Masonjones S."/>
            <person name="Stajich J.E."/>
        </authorList>
    </citation>
    <scope>NUCLEOTIDE SEQUENCE [LARGE SCALE GENOMIC DNA]</scope>
    <source>
        <strain evidence="7">CCFEE 5527</strain>
    </source>
</reference>
<keyword evidence="1" id="KW-0547">Nucleotide-binding</keyword>
<dbReference type="EMBL" id="NAJO01000087">
    <property type="protein sequence ID" value="OQN95561.1"/>
    <property type="molecule type" value="Genomic_DNA"/>
</dbReference>
<dbReference type="STRING" id="1507870.A0A1V8S9M8"/>
<evidence type="ECO:0000256" key="1">
    <source>
        <dbReference type="ARBA" id="ARBA00022741"/>
    </source>
</evidence>
<dbReference type="Pfam" id="PF01031">
    <property type="entry name" value="Dynamin_M"/>
    <property type="match status" value="1"/>
</dbReference>
<dbReference type="InterPro" id="IPR020850">
    <property type="entry name" value="GED_dom"/>
</dbReference>
<dbReference type="GO" id="GO:0006897">
    <property type="term" value="P:endocytosis"/>
    <property type="evidence" value="ECO:0007669"/>
    <property type="project" value="TreeGrafter"/>
</dbReference>
<dbReference type="SUPFAM" id="SSF52540">
    <property type="entry name" value="P-loop containing nucleoside triphosphate hydrolases"/>
    <property type="match status" value="1"/>
</dbReference>
<keyword evidence="7" id="KW-1185">Reference proteome</keyword>
<dbReference type="GO" id="GO:0016559">
    <property type="term" value="P:peroxisome fission"/>
    <property type="evidence" value="ECO:0007669"/>
    <property type="project" value="TreeGrafter"/>
</dbReference>
<dbReference type="SMART" id="SM00053">
    <property type="entry name" value="DYNc"/>
    <property type="match status" value="1"/>
</dbReference>
<dbReference type="GO" id="GO:0008017">
    <property type="term" value="F:microtubule binding"/>
    <property type="evidence" value="ECO:0007669"/>
    <property type="project" value="TreeGrafter"/>
</dbReference>
<dbReference type="Pfam" id="PF00350">
    <property type="entry name" value="Dynamin_N"/>
    <property type="match status" value="1"/>
</dbReference>
<dbReference type="InterPro" id="IPR000375">
    <property type="entry name" value="Dynamin_stalk"/>
</dbReference>
<sequence>MDMLPHHFKDQGELLDIIDELRSHGLNSYISLPQLVVCGDQSAGKSSVLEGISGVPFPTKDNLCTRFATEVVLRRDAKSRAHVTILPDGDRPDEEKEELRGFKAPTSGLEDLSDLAEMAKDRMGLNRNGKAFSRDILRIELSGPDQPHLTLVDLPGLIHAESKQQSAQDVNLLASLVRDYIANPRSIVLAVVSAKNDYANQVVTKFAREVDAKGLRTLGVITKPDMLHIGSESEAAYLGLARNEDVQFRLGWHVIRNRDFDTKHLSRAERDETERAFFSNGVWQTLPLHSLGVESLRPRLSNVLKDQIISELPALIRDIESGLADSRNRIRYLGDPRGTASEQRLYLIRISEGFSSLLRSAIDGVYDRDFFGDARTDAGFKKRLRAVVQDLLLDFAQVMQTDGHLEQILSDDDDNSGSYVTVAASTASRRGISRSAYLEAVGQLMRRTRGRELPGTFDPMIVGDLFFNRSQPWADLVHGYIDQIVAAARTTVELILTRSADGFTAECLLREIINPAFEGYVEKLRQKVEDILRPHRRGHPITYNHYFTDTIQKARRDHAKKQQSKILHSFFGNESRSAPYGPSFDDADMEKLLEALNPELEGSMDRFACLEATYCMEAYYKVAMKTLVDNIAVLSVESCLLEGLKDAFTAQTVMRLDDDLVRKIAAENEESVKERSRVLSTKVLRDILDSEMNEYDDLNADKTLDTDDMDSPLPISGDVNDGSHDCHQEPDHSVKTTGLQEATRDAGDDWGGFGLIHKDPDSTVKSKKRSLRHRVAMFGDVAMKE</sequence>
<dbReference type="Gene3D" id="1.20.120.1240">
    <property type="entry name" value="Dynamin, middle domain"/>
    <property type="match status" value="1"/>
</dbReference>
<evidence type="ECO:0008006" key="8">
    <source>
        <dbReference type="Google" id="ProtNLM"/>
    </source>
</evidence>
<dbReference type="InterPro" id="IPR022812">
    <property type="entry name" value="Dynamin"/>
</dbReference>
<dbReference type="CDD" id="cd08771">
    <property type="entry name" value="DLP_1"/>
    <property type="match status" value="1"/>
</dbReference>
<dbReference type="GO" id="GO:0005525">
    <property type="term" value="F:GTP binding"/>
    <property type="evidence" value="ECO:0007669"/>
    <property type="project" value="InterPro"/>
</dbReference>
<proteinExistence type="predicted"/>
<dbReference type="FunFam" id="3.40.50.300:FF:001425">
    <property type="entry name" value="Dynamin GTPase, putative"/>
    <property type="match status" value="1"/>
</dbReference>
<dbReference type="GO" id="GO:0005739">
    <property type="term" value="C:mitochondrion"/>
    <property type="evidence" value="ECO:0007669"/>
    <property type="project" value="TreeGrafter"/>
</dbReference>